<dbReference type="PATRIC" id="fig|1423.173.peg.2656"/>
<accession>A0A0D1L4B4</accession>
<gene>
    <name evidence="1" type="ORF">SC09_Contig25orf00311</name>
</gene>
<protein>
    <submittedName>
        <fullName evidence="1">Uncharacterized protein</fullName>
    </submittedName>
</protein>
<name>A0A0D1L4B4_BACIU</name>
<proteinExistence type="predicted"/>
<dbReference type="AlphaFoldDB" id="A0A0D1L4B4"/>
<dbReference type="Proteomes" id="UP000032247">
    <property type="component" value="Unassembled WGS sequence"/>
</dbReference>
<dbReference type="EMBL" id="JXBC01000004">
    <property type="protein sequence ID" value="KIU10546.1"/>
    <property type="molecule type" value="Genomic_DNA"/>
</dbReference>
<sequence length="346" mass="40036">MMVHTFELILITNSDKIISLLKDYSKLNEIQELIAGEIAKIILPLNITGIMEVAISKINEDFFRIYLRIEPQSLIKGKRTIQLFDCSPQSVKKLKSVMEDKINEISYMLPSAEGWIVSRIDYAINLTTNYIKQCVELAKRSNDPYRYKDTINLPGSSYRKSKSVVLNFYDKRDHIAKYIDSSSVNSYLVEEAKDIFRVEVQCINQNKLNHLRKKYDLPTKATIYDYLCPIMAEEIVLYYYKAVIGTSDFYSLYEAIKLIHTTNWSDRKKENVKKWLQLIAQARSITRARKQFVEGTVIKNTQTLVKGSQNTFTNYIKACKEIGLSPITIPRDWGISNIPNPIRSII</sequence>
<evidence type="ECO:0000313" key="1">
    <source>
        <dbReference type="EMBL" id="KIU10546.1"/>
    </source>
</evidence>
<comment type="caution">
    <text evidence="1">The sequence shown here is derived from an EMBL/GenBank/DDBJ whole genome shotgun (WGS) entry which is preliminary data.</text>
</comment>
<organism evidence="1 2">
    <name type="scientific">Bacillus subtilis</name>
    <dbReference type="NCBI Taxonomy" id="1423"/>
    <lineage>
        <taxon>Bacteria</taxon>
        <taxon>Bacillati</taxon>
        <taxon>Bacillota</taxon>
        <taxon>Bacilli</taxon>
        <taxon>Bacillales</taxon>
        <taxon>Bacillaceae</taxon>
        <taxon>Bacillus</taxon>
    </lineage>
</organism>
<evidence type="ECO:0000313" key="2">
    <source>
        <dbReference type="Proteomes" id="UP000032247"/>
    </source>
</evidence>
<reference evidence="1 2" key="1">
    <citation type="submission" date="2014-12" db="EMBL/GenBank/DDBJ databases">
        <title>Comparative genome analysis of Bacillus coagulans HM-08, Clostridium butyricum HM-68, Bacillus subtilis HM-66 and Bacillus licheniformis BL-09.</title>
        <authorList>
            <person name="Zhang H."/>
        </authorList>
    </citation>
    <scope>NUCLEOTIDE SEQUENCE [LARGE SCALE GENOMIC DNA]</scope>
    <source>
        <strain evidence="1 2">HM-66</strain>
    </source>
</reference>